<proteinExistence type="predicted"/>
<protein>
    <submittedName>
        <fullName evidence="2">Uncharacterized protein</fullName>
    </submittedName>
</protein>
<dbReference type="EMBL" id="JACSDY010000024">
    <property type="protein sequence ID" value="KAF7389741.1"/>
    <property type="molecule type" value="Genomic_DNA"/>
</dbReference>
<sequence>MIREGATERGIELKETQRKALKSQVLFAFNRRIFEGYAPNAKHLFSFFREKITRPFSHSQPFSLATHSDRENDATLDPGTLSTNYRDKGTLITKETDDVERESRKRP</sequence>
<organism evidence="2 3">
    <name type="scientific">Vespula pensylvanica</name>
    <name type="common">Western yellow jacket</name>
    <name type="synonym">Wasp</name>
    <dbReference type="NCBI Taxonomy" id="30213"/>
    <lineage>
        <taxon>Eukaryota</taxon>
        <taxon>Metazoa</taxon>
        <taxon>Ecdysozoa</taxon>
        <taxon>Arthropoda</taxon>
        <taxon>Hexapoda</taxon>
        <taxon>Insecta</taxon>
        <taxon>Pterygota</taxon>
        <taxon>Neoptera</taxon>
        <taxon>Endopterygota</taxon>
        <taxon>Hymenoptera</taxon>
        <taxon>Apocrita</taxon>
        <taxon>Aculeata</taxon>
        <taxon>Vespoidea</taxon>
        <taxon>Vespidae</taxon>
        <taxon>Vespinae</taxon>
        <taxon>Vespula</taxon>
    </lineage>
</organism>
<evidence type="ECO:0000313" key="3">
    <source>
        <dbReference type="Proteomes" id="UP000600918"/>
    </source>
</evidence>
<dbReference type="AlphaFoldDB" id="A0A834JLK7"/>
<comment type="caution">
    <text evidence="2">The sequence shown here is derived from an EMBL/GenBank/DDBJ whole genome shotgun (WGS) entry which is preliminary data.</text>
</comment>
<name>A0A834JLK7_VESPE</name>
<accession>A0A834JLK7</accession>
<gene>
    <name evidence="2" type="ORF">H0235_018225</name>
</gene>
<evidence type="ECO:0000256" key="1">
    <source>
        <dbReference type="SAM" id="MobiDB-lite"/>
    </source>
</evidence>
<evidence type="ECO:0000313" key="2">
    <source>
        <dbReference type="EMBL" id="KAF7389741.1"/>
    </source>
</evidence>
<reference evidence="2" key="1">
    <citation type="journal article" date="2020" name="G3 (Bethesda)">
        <title>High-Quality Assemblies for Three Invasive Social Wasps from the &lt;i&gt;Vespula&lt;/i&gt; Genus.</title>
        <authorList>
            <person name="Harrop T.W.R."/>
            <person name="Guhlin J."/>
            <person name="McLaughlin G.M."/>
            <person name="Permina E."/>
            <person name="Stockwell P."/>
            <person name="Gilligan J."/>
            <person name="Le Lec M.F."/>
            <person name="Gruber M.A.M."/>
            <person name="Quinn O."/>
            <person name="Lovegrove M."/>
            <person name="Duncan E.J."/>
            <person name="Remnant E.J."/>
            <person name="Van Eeckhoven J."/>
            <person name="Graham B."/>
            <person name="Knapp R.A."/>
            <person name="Langford K.W."/>
            <person name="Kronenberg Z."/>
            <person name="Press M.O."/>
            <person name="Eacker S.M."/>
            <person name="Wilson-Rankin E.E."/>
            <person name="Purcell J."/>
            <person name="Lester P.J."/>
            <person name="Dearden P.K."/>
        </authorList>
    </citation>
    <scope>NUCLEOTIDE SEQUENCE</scope>
    <source>
        <strain evidence="2">Volc-1</strain>
    </source>
</reference>
<keyword evidence="3" id="KW-1185">Reference proteome</keyword>
<feature type="region of interest" description="Disordered" evidence="1">
    <location>
        <begin position="62"/>
        <end position="107"/>
    </location>
</feature>
<dbReference type="Proteomes" id="UP000600918">
    <property type="component" value="Unassembled WGS sequence"/>
</dbReference>